<dbReference type="Gene3D" id="6.10.250.240">
    <property type="match status" value="1"/>
</dbReference>
<comment type="caution">
    <text evidence="1">The sequence shown here is derived from an EMBL/GenBank/DDBJ whole genome shotgun (WGS) entry which is preliminary data.</text>
</comment>
<proteinExistence type="predicted"/>
<dbReference type="Pfam" id="PF21175">
    <property type="entry name" value="RecR_C"/>
    <property type="match status" value="1"/>
</dbReference>
<evidence type="ECO:0000313" key="2">
    <source>
        <dbReference type="Proteomes" id="UP000033930"/>
    </source>
</evidence>
<reference evidence="1 2" key="1">
    <citation type="journal article" date="2015" name="Nature">
        <title>rRNA introns, odd ribosomes, and small enigmatic genomes across a large radiation of phyla.</title>
        <authorList>
            <person name="Brown C.T."/>
            <person name="Hug L.A."/>
            <person name="Thomas B.C."/>
            <person name="Sharon I."/>
            <person name="Castelle C.J."/>
            <person name="Singh A."/>
            <person name="Wilkins M.J."/>
            <person name="Williams K.H."/>
            <person name="Banfield J.F."/>
        </authorList>
    </citation>
    <scope>NUCLEOTIDE SEQUENCE [LARGE SCALE GENOMIC DNA]</scope>
</reference>
<dbReference type="Proteomes" id="UP000033930">
    <property type="component" value="Unassembled WGS sequence"/>
</dbReference>
<protein>
    <submittedName>
        <fullName evidence="1">Recombination protein RecR</fullName>
    </submittedName>
</protein>
<name>A0A0G0XPY8_9BACT</name>
<sequence length="46" mass="5131">MMYLARKIKELDQRATRLAHGLPIGADLECTDEVTLGDALLVRSDM</sequence>
<dbReference type="SUPFAM" id="SSF111304">
    <property type="entry name" value="Recombination protein RecR"/>
    <property type="match status" value="1"/>
</dbReference>
<gene>
    <name evidence="1" type="ORF">UU50_C0014G0007</name>
</gene>
<accession>A0A0G0XPY8</accession>
<dbReference type="InterPro" id="IPR023627">
    <property type="entry name" value="Rcmb_RecR"/>
</dbReference>
<evidence type="ECO:0000313" key="1">
    <source>
        <dbReference type="EMBL" id="KKR98875.1"/>
    </source>
</evidence>
<dbReference type="AlphaFoldDB" id="A0A0G0XPY8"/>
<dbReference type="EMBL" id="LCAW01000014">
    <property type="protein sequence ID" value="KKR98875.1"/>
    <property type="molecule type" value="Genomic_DNA"/>
</dbReference>
<organism evidence="1 2">
    <name type="scientific">Candidatus Uhrbacteria bacterium GW2011_GWC1_41_20</name>
    <dbReference type="NCBI Taxonomy" id="1618983"/>
    <lineage>
        <taxon>Bacteria</taxon>
        <taxon>Candidatus Uhriibacteriota</taxon>
    </lineage>
</organism>